<comment type="caution">
    <text evidence="1">The sequence shown here is derived from an EMBL/GenBank/DDBJ whole genome shotgun (WGS) entry which is preliminary data.</text>
</comment>
<evidence type="ECO:0000313" key="2">
    <source>
        <dbReference type="Proteomes" id="UP000734854"/>
    </source>
</evidence>
<dbReference type="Proteomes" id="UP000734854">
    <property type="component" value="Unassembled WGS sequence"/>
</dbReference>
<accession>A0A8J5C284</accession>
<name>A0A8J5C284_ZINOF</name>
<keyword evidence="2" id="KW-1185">Reference proteome</keyword>
<sequence>MRRALAPVTRRGNRGAMRERRPLHHLVVRKLTKLKMVVPGCRTAELRVLLRKTTEYVSYLELKCCTGCFSVAL</sequence>
<evidence type="ECO:0000313" key="1">
    <source>
        <dbReference type="EMBL" id="KAG6470935.1"/>
    </source>
</evidence>
<organism evidence="1 2">
    <name type="scientific">Zingiber officinale</name>
    <name type="common">Ginger</name>
    <name type="synonym">Amomum zingiber</name>
    <dbReference type="NCBI Taxonomy" id="94328"/>
    <lineage>
        <taxon>Eukaryota</taxon>
        <taxon>Viridiplantae</taxon>
        <taxon>Streptophyta</taxon>
        <taxon>Embryophyta</taxon>
        <taxon>Tracheophyta</taxon>
        <taxon>Spermatophyta</taxon>
        <taxon>Magnoliopsida</taxon>
        <taxon>Liliopsida</taxon>
        <taxon>Zingiberales</taxon>
        <taxon>Zingiberaceae</taxon>
        <taxon>Zingiber</taxon>
    </lineage>
</organism>
<proteinExistence type="predicted"/>
<reference evidence="1 2" key="1">
    <citation type="submission" date="2020-08" db="EMBL/GenBank/DDBJ databases">
        <title>Plant Genome Project.</title>
        <authorList>
            <person name="Zhang R.-G."/>
        </authorList>
    </citation>
    <scope>NUCLEOTIDE SEQUENCE [LARGE SCALE GENOMIC DNA]</scope>
    <source>
        <tissue evidence="1">Rhizome</tissue>
    </source>
</reference>
<gene>
    <name evidence="1" type="ORF">ZIOFF_072023</name>
</gene>
<dbReference type="EMBL" id="JACMSC010000021">
    <property type="protein sequence ID" value="KAG6470935.1"/>
    <property type="molecule type" value="Genomic_DNA"/>
</dbReference>
<protein>
    <submittedName>
        <fullName evidence="1">Uncharacterized protein</fullName>
    </submittedName>
</protein>
<dbReference type="AlphaFoldDB" id="A0A8J5C284"/>